<keyword evidence="7" id="KW-0472">Membrane</keyword>
<keyword evidence="4" id="KW-0812">Transmembrane</keyword>
<evidence type="ECO:0000256" key="3">
    <source>
        <dbReference type="ARBA" id="ARBA00022679"/>
    </source>
</evidence>
<dbReference type="GO" id="GO:0000139">
    <property type="term" value="C:Golgi membrane"/>
    <property type="evidence" value="ECO:0007669"/>
    <property type="project" value="UniProtKB-SubCell"/>
</dbReference>
<evidence type="ECO:0000256" key="1">
    <source>
        <dbReference type="ARBA" id="ARBA00004394"/>
    </source>
</evidence>
<dbReference type="AlphaFoldDB" id="A0A8X8CX64"/>
<reference evidence="8" key="1">
    <citation type="journal article" date="2020" name="bioRxiv">
        <title>Hybrid origin of Populus tomentosa Carr. identified through genome sequencing and phylogenomic analysis.</title>
        <authorList>
            <person name="An X."/>
            <person name="Gao K."/>
            <person name="Chen Z."/>
            <person name="Li J."/>
            <person name="Yang X."/>
            <person name="Yang X."/>
            <person name="Zhou J."/>
            <person name="Guo T."/>
            <person name="Zhao T."/>
            <person name="Huang S."/>
            <person name="Miao D."/>
            <person name="Khan W.U."/>
            <person name="Rao P."/>
            <person name="Ye M."/>
            <person name="Lei B."/>
            <person name="Liao W."/>
            <person name="Wang J."/>
            <person name="Ji L."/>
            <person name="Li Y."/>
            <person name="Guo B."/>
            <person name="Mustafa N.S."/>
            <person name="Li S."/>
            <person name="Yun Q."/>
            <person name="Keller S.R."/>
            <person name="Mao J."/>
            <person name="Zhang R."/>
            <person name="Strauss S.H."/>
        </authorList>
    </citation>
    <scope>NUCLEOTIDE SEQUENCE</scope>
    <source>
        <strain evidence="8">GM15</strain>
        <tissue evidence="8">Leaf</tissue>
    </source>
</reference>
<dbReference type="PANTHER" id="PTHR32044">
    <property type="entry name" value="GLUCOMANNAN 4-BETA-MANNOSYLTRANSFERASE 9"/>
    <property type="match status" value="1"/>
</dbReference>
<keyword evidence="5" id="KW-1133">Transmembrane helix</keyword>
<dbReference type="EMBL" id="JAAWWB010000012">
    <property type="protein sequence ID" value="KAG6769775.1"/>
    <property type="molecule type" value="Genomic_DNA"/>
</dbReference>
<gene>
    <name evidence="8" type="ORF">POTOM_025437</name>
</gene>
<evidence type="ECO:0000313" key="9">
    <source>
        <dbReference type="Proteomes" id="UP000886885"/>
    </source>
</evidence>
<evidence type="ECO:0000256" key="2">
    <source>
        <dbReference type="ARBA" id="ARBA00022676"/>
    </source>
</evidence>
<dbReference type="OrthoDB" id="72851at2759"/>
<evidence type="ECO:0000313" key="8">
    <source>
        <dbReference type="EMBL" id="KAG6769775.1"/>
    </source>
</evidence>
<sequence length="222" mass="24890">MERSIIKPALLFTGLVLSCKPHNLVVKICEVSIAEITTVRNELPSTHTQDISLPATPLEDNSTFYCVVIPASVMVPEIKLTKPIAILNAACTPRSLHLLVFWILFENVMSLRRTKAAIIGLLEANRVNEWVVTEKLRNTVRQKNTFKASKKVRSCIGYSKQDLCLGADNGDVYVVLCNLRSTFWERSFLHIFITSSRSFLHNGICQNKLTNLRTGVEACEAD</sequence>
<keyword evidence="6" id="KW-0333">Golgi apparatus</keyword>
<keyword evidence="2" id="KW-0328">Glycosyltransferase</keyword>
<proteinExistence type="predicted"/>
<organism evidence="8 9">
    <name type="scientific">Populus tomentosa</name>
    <name type="common">Chinese white poplar</name>
    <dbReference type="NCBI Taxonomy" id="118781"/>
    <lineage>
        <taxon>Eukaryota</taxon>
        <taxon>Viridiplantae</taxon>
        <taxon>Streptophyta</taxon>
        <taxon>Embryophyta</taxon>
        <taxon>Tracheophyta</taxon>
        <taxon>Spermatophyta</taxon>
        <taxon>Magnoliopsida</taxon>
        <taxon>eudicotyledons</taxon>
        <taxon>Gunneridae</taxon>
        <taxon>Pentapetalae</taxon>
        <taxon>rosids</taxon>
        <taxon>fabids</taxon>
        <taxon>Malpighiales</taxon>
        <taxon>Salicaceae</taxon>
        <taxon>Saliceae</taxon>
        <taxon>Populus</taxon>
    </lineage>
</organism>
<protein>
    <submittedName>
        <fullName evidence="8">Uncharacterized protein</fullName>
    </submittedName>
</protein>
<evidence type="ECO:0000256" key="6">
    <source>
        <dbReference type="ARBA" id="ARBA00023034"/>
    </source>
</evidence>
<comment type="subcellular location">
    <subcellularLocation>
        <location evidence="1">Golgi apparatus membrane</location>
    </subcellularLocation>
</comment>
<dbReference type="Proteomes" id="UP000886885">
    <property type="component" value="Chromosome 6D"/>
</dbReference>
<keyword evidence="3" id="KW-0808">Transferase</keyword>
<dbReference type="PROSITE" id="PS51257">
    <property type="entry name" value="PROKAR_LIPOPROTEIN"/>
    <property type="match status" value="1"/>
</dbReference>
<evidence type="ECO:0000256" key="5">
    <source>
        <dbReference type="ARBA" id="ARBA00022989"/>
    </source>
</evidence>
<accession>A0A8X8CX64</accession>
<dbReference type="GO" id="GO:0051753">
    <property type="term" value="F:mannan synthase activity"/>
    <property type="evidence" value="ECO:0007669"/>
    <property type="project" value="TreeGrafter"/>
</dbReference>
<evidence type="ECO:0000256" key="7">
    <source>
        <dbReference type="ARBA" id="ARBA00023136"/>
    </source>
</evidence>
<dbReference type="PANTHER" id="PTHR32044:SF64">
    <property type="entry name" value="OS09G0572500 PROTEIN"/>
    <property type="match status" value="1"/>
</dbReference>
<keyword evidence="9" id="KW-1185">Reference proteome</keyword>
<evidence type="ECO:0000256" key="4">
    <source>
        <dbReference type="ARBA" id="ARBA00022692"/>
    </source>
</evidence>
<comment type="caution">
    <text evidence="8">The sequence shown here is derived from an EMBL/GenBank/DDBJ whole genome shotgun (WGS) entry which is preliminary data.</text>
</comment>
<name>A0A8X8CX64_POPTO</name>